<dbReference type="AlphaFoldDB" id="A0A7H1NTL5"/>
<name>A0A7H1NTL5_9PROT</name>
<proteinExistence type="predicted"/>
<accession>A0A7H1NTL5</accession>
<evidence type="ECO:0000313" key="2">
    <source>
        <dbReference type="EMBL" id="QNT79125.1"/>
    </source>
</evidence>
<keyword evidence="1" id="KW-1133">Transmembrane helix</keyword>
<protein>
    <submittedName>
        <fullName evidence="2">Uncharacterized protein</fullName>
    </submittedName>
</protein>
<evidence type="ECO:0000256" key="1">
    <source>
        <dbReference type="SAM" id="Phobius"/>
    </source>
</evidence>
<keyword evidence="3" id="KW-1185">Reference proteome</keyword>
<dbReference type="Proteomes" id="UP000516349">
    <property type="component" value="Chromosome"/>
</dbReference>
<evidence type="ECO:0000313" key="3">
    <source>
        <dbReference type="Proteomes" id="UP000516349"/>
    </source>
</evidence>
<reference evidence="2 3" key="1">
    <citation type="submission" date="2020-08" db="EMBL/GenBank/DDBJ databases">
        <title>Complete genome sequence of Entomobacter blattae G55GP.</title>
        <authorList>
            <person name="Poehlein A."/>
            <person name="Guzman J."/>
            <person name="Daniel R."/>
            <person name="Vilcinskas A."/>
        </authorList>
    </citation>
    <scope>NUCLEOTIDE SEQUENCE [LARGE SCALE GENOMIC DNA]</scope>
    <source>
        <strain evidence="2 3">G55GP</strain>
    </source>
</reference>
<organism evidence="2 3">
    <name type="scientific">Entomobacter blattae</name>
    <dbReference type="NCBI Taxonomy" id="2762277"/>
    <lineage>
        <taxon>Bacteria</taxon>
        <taxon>Pseudomonadati</taxon>
        <taxon>Pseudomonadota</taxon>
        <taxon>Alphaproteobacteria</taxon>
        <taxon>Acetobacterales</taxon>
        <taxon>Acetobacteraceae</taxon>
        <taxon>Entomobacter</taxon>
    </lineage>
</organism>
<dbReference type="KEGG" id="ebla:JGUZn3_19110"/>
<keyword evidence="1" id="KW-0812">Transmembrane</keyword>
<dbReference type="EMBL" id="CP060244">
    <property type="protein sequence ID" value="QNT79125.1"/>
    <property type="molecule type" value="Genomic_DNA"/>
</dbReference>
<keyword evidence="1" id="KW-0472">Membrane</keyword>
<gene>
    <name evidence="2" type="ORF">JGUZn3_19110</name>
</gene>
<sequence length="621" mass="67351">MRDPLTCNEIRQGKTIMTRRLLMMLLTYGGAISLGLVQSPVSIPVTSLAKAAELQSSSTSVATNILSSEKDTTFNKVTVLNKSGEKLIDLVNGETDEIAGEESSFFGGYKDNNGNKLSHGLYISAQPYGPVGAGCALCLIASQDSIQEGGGRPAISGVDYREGARGVHRSGNYDQVGLYEYIDNTKARMVLDVESYSSDGLTLKTSMTEDQMNRLHRNMYIQTNSMDTTLAETGLAKGEIPTMRNYFSYVRGWDSKHIYVTGWAVPGIGSDQVGQVPSAIYDIYRSDYKKPVVFVGAPDKSFGRNLFMMYDGNRATAQATSPIHNFEAEEIDMFITNETRPHSVSFHGVTISPVFGGPRPDPSVLTTDSYDMLLAGDLPNHLLVNEASGNNVIKSNSFYVHGNEGVGRSGTGYKQKRIGFEYDAYADNGSNNLRFVHYLSKENTEIGWYSTAMHLALVVDGTQGDIDSGTNEGEIVWNRQSNNGGLELCGGSGACGIRQNFDGSVLLGNTFLLANSALSVPMGASITFSYSNPSDQIAMQSNGENSLQIRSQKGSTVKLEGLKQISIESVTYDGLGTKPSAGTQRYCSNCFSRLAGISFRGIPVWWNGSSWTDSFGYAVMH</sequence>
<feature type="transmembrane region" description="Helical" evidence="1">
    <location>
        <begin position="21"/>
        <end position="41"/>
    </location>
</feature>